<comment type="caution">
    <text evidence="2">The sequence shown here is derived from an EMBL/GenBank/DDBJ whole genome shotgun (WGS) entry which is preliminary data.</text>
</comment>
<evidence type="ECO:0000256" key="1">
    <source>
        <dbReference type="SAM" id="SignalP"/>
    </source>
</evidence>
<protein>
    <recommendedName>
        <fullName evidence="4">Sulfur globule protein CV3 family protein</fullName>
    </recommendedName>
</protein>
<dbReference type="Proteomes" id="UP000024635">
    <property type="component" value="Unassembled WGS sequence"/>
</dbReference>
<keyword evidence="1" id="KW-0732">Signal</keyword>
<feature type="signal peptide" evidence="1">
    <location>
        <begin position="1"/>
        <end position="27"/>
    </location>
</feature>
<keyword evidence="3" id="KW-1185">Reference proteome</keyword>
<evidence type="ECO:0000313" key="2">
    <source>
        <dbReference type="EMBL" id="EYC04562.1"/>
    </source>
</evidence>
<evidence type="ECO:0008006" key="4">
    <source>
        <dbReference type="Google" id="ProtNLM"/>
    </source>
</evidence>
<dbReference type="AlphaFoldDB" id="A0A016TPN1"/>
<accession>A0A016TPN1</accession>
<proteinExistence type="predicted"/>
<dbReference type="EMBL" id="JARK01001423">
    <property type="protein sequence ID" value="EYC04562.1"/>
    <property type="molecule type" value="Genomic_DNA"/>
</dbReference>
<sequence>MLTVSTSFRMRFLLLLCLALLVNLSNSLRFIVDESALDVVEDLEESVPRVKRQFGWGPWWSYRPWGGFRPWFWRPYYGGGWGWAYGWG</sequence>
<reference evidence="3" key="1">
    <citation type="journal article" date="2015" name="Nat. Genet.">
        <title>The genome and transcriptome of the zoonotic hookworm Ancylostoma ceylanicum identify infection-specific gene families.</title>
        <authorList>
            <person name="Schwarz E.M."/>
            <person name="Hu Y."/>
            <person name="Antoshechkin I."/>
            <person name="Miller M.M."/>
            <person name="Sternberg P.W."/>
            <person name="Aroian R.V."/>
        </authorList>
    </citation>
    <scope>NUCLEOTIDE SEQUENCE</scope>
    <source>
        <strain evidence="3">HY135</strain>
    </source>
</reference>
<dbReference type="OrthoDB" id="10454264at2759"/>
<feature type="chain" id="PRO_5001488214" description="Sulfur globule protein CV3 family protein" evidence="1">
    <location>
        <begin position="28"/>
        <end position="88"/>
    </location>
</feature>
<name>A0A016TPN1_9BILA</name>
<evidence type="ECO:0000313" key="3">
    <source>
        <dbReference type="Proteomes" id="UP000024635"/>
    </source>
</evidence>
<organism evidence="2 3">
    <name type="scientific">Ancylostoma ceylanicum</name>
    <dbReference type="NCBI Taxonomy" id="53326"/>
    <lineage>
        <taxon>Eukaryota</taxon>
        <taxon>Metazoa</taxon>
        <taxon>Ecdysozoa</taxon>
        <taxon>Nematoda</taxon>
        <taxon>Chromadorea</taxon>
        <taxon>Rhabditida</taxon>
        <taxon>Rhabditina</taxon>
        <taxon>Rhabditomorpha</taxon>
        <taxon>Strongyloidea</taxon>
        <taxon>Ancylostomatidae</taxon>
        <taxon>Ancylostomatinae</taxon>
        <taxon>Ancylostoma</taxon>
    </lineage>
</organism>
<gene>
    <name evidence="2" type="primary">Acey_s0087.g2081</name>
    <name evidence="2" type="ORF">Y032_0087g2081</name>
</gene>